<keyword evidence="4" id="KW-1185">Reference proteome</keyword>
<dbReference type="SMART" id="SM00060">
    <property type="entry name" value="FN3"/>
    <property type="match status" value="1"/>
</dbReference>
<dbReference type="AlphaFoldDB" id="A0A4V2ZSP6"/>
<dbReference type="InterPro" id="IPR008964">
    <property type="entry name" value="Invasin/intimin_cell_adhesion"/>
</dbReference>
<dbReference type="SUPFAM" id="SSF49265">
    <property type="entry name" value="Fibronectin type III"/>
    <property type="match status" value="1"/>
</dbReference>
<evidence type="ECO:0000313" key="3">
    <source>
        <dbReference type="EMBL" id="TDF94034.1"/>
    </source>
</evidence>
<dbReference type="EMBL" id="SMRT01000014">
    <property type="protein sequence ID" value="TDF94034.1"/>
    <property type="molecule type" value="Genomic_DNA"/>
</dbReference>
<dbReference type="Gene3D" id="2.60.40.1080">
    <property type="match status" value="1"/>
</dbReference>
<protein>
    <recommendedName>
        <fullName evidence="2">Fibronectin type-III domain-containing protein</fullName>
    </recommendedName>
</protein>
<evidence type="ECO:0000259" key="2">
    <source>
        <dbReference type="PROSITE" id="PS50853"/>
    </source>
</evidence>
<dbReference type="InterPro" id="IPR036116">
    <property type="entry name" value="FN3_sf"/>
</dbReference>
<feature type="signal peptide" evidence="1">
    <location>
        <begin position="1"/>
        <end position="38"/>
    </location>
</feature>
<dbReference type="PROSITE" id="PS50853">
    <property type="entry name" value="FN3"/>
    <property type="match status" value="1"/>
</dbReference>
<reference evidence="3 4" key="1">
    <citation type="submission" date="2019-03" db="EMBL/GenBank/DDBJ databases">
        <title>This is whole genome sequence of Paenibacillus sp MS74 strain.</title>
        <authorList>
            <person name="Trinh H.N."/>
        </authorList>
    </citation>
    <scope>NUCLEOTIDE SEQUENCE [LARGE SCALE GENOMIC DNA]</scope>
    <source>
        <strain evidence="3 4">MS74</strain>
    </source>
</reference>
<keyword evidence="1" id="KW-0732">Signal</keyword>
<feature type="chain" id="PRO_5020380802" description="Fibronectin type-III domain-containing protein" evidence="1">
    <location>
        <begin position="39"/>
        <end position="969"/>
    </location>
</feature>
<dbReference type="Pfam" id="PF00041">
    <property type="entry name" value="fn3"/>
    <property type="match status" value="1"/>
</dbReference>
<name>A0A4V2ZSP6_9BACL</name>
<dbReference type="SUPFAM" id="SSF49373">
    <property type="entry name" value="Invasin/intimin cell-adhesion fragments"/>
    <property type="match status" value="1"/>
</dbReference>
<dbReference type="Pfam" id="PF02368">
    <property type="entry name" value="Big_2"/>
    <property type="match status" value="1"/>
</dbReference>
<dbReference type="SMART" id="SM00635">
    <property type="entry name" value="BID_2"/>
    <property type="match status" value="1"/>
</dbReference>
<dbReference type="RefSeq" id="WP_133233078.1">
    <property type="nucleotide sequence ID" value="NZ_SMRT01000014.1"/>
</dbReference>
<evidence type="ECO:0000313" key="4">
    <source>
        <dbReference type="Proteomes" id="UP000295636"/>
    </source>
</evidence>
<dbReference type="Pfam" id="PF13290">
    <property type="entry name" value="CHB_HEX_C_1"/>
    <property type="match status" value="1"/>
</dbReference>
<gene>
    <name evidence="3" type="ORF">E1757_24345</name>
</gene>
<dbReference type="Proteomes" id="UP000295636">
    <property type="component" value="Unassembled WGS sequence"/>
</dbReference>
<dbReference type="Gene3D" id="2.60.40.10">
    <property type="entry name" value="Immunoglobulins"/>
    <property type="match status" value="1"/>
</dbReference>
<organism evidence="3 4">
    <name type="scientific">Paenibacillus piri</name>
    <dbReference type="NCBI Taxonomy" id="2547395"/>
    <lineage>
        <taxon>Bacteria</taxon>
        <taxon>Bacillati</taxon>
        <taxon>Bacillota</taxon>
        <taxon>Bacilli</taxon>
        <taxon>Bacillales</taxon>
        <taxon>Paenibacillaceae</taxon>
        <taxon>Paenibacillus</taxon>
    </lineage>
</organism>
<feature type="domain" description="Fibronectin type-III" evidence="2">
    <location>
        <begin position="879"/>
        <end position="969"/>
    </location>
</feature>
<proteinExistence type="predicted"/>
<dbReference type="OrthoDB" id="2702399at2"/>
<evidence type="ECO:0000256" key="1">
    <source>
        <dbReference type="SAM" id="SignalP"/>
    </source>
</evidence>
<dbReference type="InterPro" id="IPR059177">
    <property type="entry name" value="GH29D-like_dom"/>
</dbReference>
<comment type="caution">
    <text evidence="3">The sequence shown here is derived from an EMBL/GenBank/DDBJ whole genome shotgun (WGS) entry which is preliminary data.</text>
</comment>
<dbReference type="InterPro" id="IPR003343">
    <property type="entry name" value="Big_2"/>
</dbReference>
<dbReference type="InterPro" id="IPR003961">
    <property type="entry name" value="FN3_dom"/>
</dbReference>
<accession>A0A4V2ZSP6</accession>
<sequence>MKAIHYLTRRCSRWLPIVLIGCLLAGLLPALSQPVAHAADVYKPSTRALYVTNTADAVLKTANQLVMTAPSGSATSSPQTNLVPLALGWVELDSHGAGSEANLVRPGDTPPQPSGHGFIYPGSFAGQTFTTDGLWHGSQALKAKTAAGITGDLHLRVFKLSGAGTPNPVYTPIVDLVSENCKSTDGKAACQVAPAAPAADVTFDVGDQLYYDIVLKITQGEAAYDTDPVNGKSNLKITTNSASAYVEPPDTGAGPVLVGVQLKGLAPATLGTAGASMQTVVTAVYSNQKKFDVTNSPQTQYSSSNTAVATVSKTGLVKAVGDGYTTIKVSFTDLSSQTTITTEYILYVYPAIPIDKTPKNHATDAELDAIVKTTLNGISSYGWDPVNGGIFINWRRDDLSKVQCSSSSCDDRSRPTRHDIQNDFRALQHLYWYKWRHNGDTAYDEMINRLAPKVRKDWSTNTASKGWIYYVMLRLHNYADNPADKDMWMNTILNWAQEQYNSIDPVLGIQHDRDMPNCDCGTSTIFLDDAYRVDRQVQVGAALVDAGTRFNKPEWVTAGYNQTMKAYQQTFVEKFGLFPRIYVLHDANYGDNIVWDMQAKIGEVSEEVDALVRAGAVTTDPQIKHDFYEISTKMLNALRDLPVHDKVNGGYFFKMYLGPSYEGKPEGYVDKSTKEMRQSSLLGTYHIANMLMGNQWADLEEEMRSVVANTVNDLPSGMFLPNTRPAGETLNGYPTSNAGYSYELNDDWTISGISNWVSNESNSLALLGIQQVLTQGLDGTELEAVAGVKASPAAGPVAAGAQISLSTATPGATIYYTVDGSTPTLKSQVYNSPITITTDMTIKAYAIKAGMIDSEVATFAYHVSDPGPGSDNVAPVWPSNSSLTASKVGKKELALAWTAASDNVGVAGYKIYVLSGNHFTEIANAGNALKYDLTNLAPGRPYTFAVKAVDAAGNWSDYGPQLSIRLKDN</sequence>
<dbReference type="CDD" id="cd00063">
    <property type="entry name" value="FN3"/>
    <property type="match status" value="1"/>
</dbReference>
<dbReference type="InterPro" id="IPR013783">
    <property type="entry name" value="Ig-like_fold"/>
</dbReference>